<gene>
    <name evidence="2" type="ORF">CEXT_552631</name>
</gene>
<dbReference type="AlphaFoldDB" id="A0AAV4UX66"/>
<protein>
    <submittedName>
        <fullName evidence="2">Uncharacterized protein</fullName>
    </submittedName>
</protein>
<accession>A0AAV4UX66</accession>
<organism evidence="2 3">
    <name type="scientific">Caerostris extrusa</name>
    <name type="common">Bark spider</name>
    <name type="synonym">Caerostris bankana</name>
    <dbReference type="NCBI Taxonomy" id="172846"/>
    <lineage>
        <taxon>Eukaryota</taxon>
        <taxon>Metazoa</taxon>
        <taxon>Ecdysozoa</taxon>
        <taxon>Arthropoda</taxon>
        <taxon>Chelicerata</taxon>
        <taxon>Arachnida</taxon>
        <taxon>Araneae</taxon>
        <taxon>Araneomorphae</taxon>
        <taxon>Entelegynae</taxon>
        <taxon>Araneoidea</taxon>
        <taxon>Araneidae</taxon>
        <taxon>Caerostris</taxon>
    </lineage>
</organism>
<feature type="region of interest" description="Disordered" evidence="1">
    <location>
        <begin position="1"/>
        <end position="21"/>
    </location>
</feature>
<evidence type="ECO:0000256" key="1">
    <source>
        <dbReference type="SAM" id="MobiDB-lite"/>
    </source>
</evidence>
<evidence type="ECO:0000313" key="2">
    <source>
        <dbReference type="EMBL" id="GIY62264.1"/>
    </source>
</evidence>
<name>A0AAV4UX66_CAEEX</name>
<dbReference type="Proteomes" id="UP001054945">
    <property type="component" value="Unassembled WGS sequence"/>
</dbReference>
<reference evidence="2 3" key="1">
    <citation type="submission" date="2021-06" db="EMBL/GenBank/DDBJ databases">
        <title>Caerostris extrusa draft genome.</title>
        <authorList>
            <person name="Kono N."/>
            <person name="Arakawa K."/>
        </authorList>
    </citation>
    <scope>NUCLEOTIDE SEQUENCE [LARGE SCALE GENOMIC DNA]</scope>
</reference>
<keyword evidence="3" id="KW-1185">Reference proteome</keyword>
<sequence length="81" mass="9463">MSSNYKSFTKRGGRYSPDLQTGAPIFTKRTSVFRVGRLDSERDRKLAVFDWEPWAISKKEFWRKRVDVGYLACLLLDVVLC</sequence>
<evidence type="ECO:0000313" key="3">
    <source>
        <dbReference type="Proteomes" id="UP001054945"/>
    </source>
</evidence>
<dbReference type="EMBL" id="BPLR01013600">
    <property type="protein sequence ID" value="GIY62264.1"/>
    <property type="molecule type" value="Genomic_DNA"/>
</dbReference>
<proteinExistence type="predicted"/>
<comment type="caution">
    <text evidence="2">The sequence shown here is derived from an EMBL/GenBank/DDBJ whole genome shotgun (WGS) entry which is preliminary data.</text>
</comment>